<dbReference type="NCBIfam" id="NF011101">
    <property type="entry name" value="PRK14528.1"/>
    <property type="match status" value="1"/>
</dbReference>
<keyword evidence="1 5" id="KW-0808">Transferase</keyword>
<comment type="caution">
    <text evidence="8">The sequence shown here is derived from an EMBL/GenBank/DDBJ whole genome shotgun (WGS) entry which is preliminary data.</text>
</comment>
<evidence type="ECO:0000256" key="3">
    <source>
        <dbReference type="ARBA" id="ARBA00022741"/>
    </source>
</evidence>
<feature type="binding site" evidence="5">
    <location>
        <position position="34"/>
    </location>
    <ligand>
        <name>AMP</name>
        <dbReference type="ChEBI" id="CHEBI:456215"/>
    </ligand>
</feature>
<dbReference type="EMBL" id="VIKT02000019">
    <property type="protein sequence ID" value="NHF63687.1"/>
    <property type="molecule type" value="Genomic_DNA"/>
</dbReference>
<dbReference type="PRINTS" id="PR00094">
    <property type="entry name" value="ADENYLTKNASE"/>
</dbReference>
<dbReference type="NCBIfam" id="NF001381">
    <property type="entry name" value="PRK00279.1-3"/>
    <property type="match status" value="1"/>
</dbReference>
<comment type="caution">
    <text evidence="5">Lacks conserved residue(s) required for the propagation of feature annotation.</text>
</comment>
<keyword evidence="4 5" id="KW-0418">Kinase</keyword>
<feature type="binding site" evidence="5">
    <location>
        <position position="170"/>
    </location>
    <ligand>
        <name>ATP</name>
        <dbReference type="ChEBI" id="CHEBI:30616"/>
    </ligand>
</feature>
<dbReference type="GO" id="GO:0044209">
    <property type="term" value="P:AMP salvage"/>
    <property type="evidence" value="ECO:0007669"/>
    <property type="project" value="UniProtKB-UniRule"/>
</dbReference>
<evidence type="ECO:0000313" key="9">
    <source>
        <dbReference type="Proteomes" id="UP000818266"/>
    </source>
</evidence>
<dbReference type="CDD" id="cd01428">
    <property type="entry name" value="ADK"/>
    <property type="match status" value="1"/>
</dbReference>
<keyword evidence="5 7" id="KW-0067">ATP-binding</keyword>
<proteinExistence type="inferred from homology"/>
<comment type="catalytic activity">
    <reaction evidence="5 7">
        <text>AMP + ATP = 2 ADP</text>
        <dbReference type="Rhea" id="RHEA:12973"/>
        <dbReference type="ChEBI" id="CHEBI:30616"/>
        <dbReference type="ChEBI" id="CHEBI:456215"/>
        <dbReference type="ChEBI" id="CHEBI:456216"/>
        <dbReference type="EC" id="2.7.4.3"/>
    </reaction>
</comment>
<evidence type="ECO:0000256" key="5">
    <source>
        <dbReference type="HAMAP-Rule" id="MF_00235"/>
    </source>
</evidence>
<dbReference type="InterPro" id="IPR027417">
    <property type="entry name" value="P-loop_NTPase"/>
</dbReference>
<dbReference type="Proteomes" id="UP000818266">
    <property type="component" value="Unassembled WGS sequence"/>
</dbReference>
<evidence type="ECO:0000256" key="6">
    <source>
        <dbReference type="RuleBase" id="RU003330"/>
    </source>
</evidence>
<dbReference type="InterPro" id="IPR033690">
    <property type="entry name" value="Adenylat_kinase_CS"/>
</dbReference>
<dbReference type="SUPFAM" id="SSF52540">
    <property type="entry name" value="P-loop containing nucleoside triphosphate hydrolases"/>
    <property type="match status" value="1"/>
</dbReference>
<evidence type="ECO:0000313" key="8">
    <source>
        <dbReference type="EMBL" id="NHF63687.1"/>
    </source>
</evidence>
<keyword evidence="3 5" id="KW-0547">Nucleotide-binding</keyword>
<comment type="domain">
    <text evidence="5">Consists of three domains, a large central CORE domain and two small peripheral domains, NMPbind and LID, which undergo movements during catalysis. The LID domain closes over the site of phosphoryl transfer upon ATP binding. Assembling and dissambling the active center during each catalytic cycle provides an effective means to prevent ATP hydrolysis.</text>
</comment>
<feature type="binding site" evidence="5">
    <location>
        <position position="125"/>
    </location>
    <ligand>
        <name>ATP</name>
        <dbReference type="ChEBI" id="CHEBI:30616"/>
    </ligand>
</feature>
<reference evidence="8 9" key="1">
    <citation type="submission" date="2020-03" db="EMBL/GenBank/DDBJ databases">
        <title>Chryseoglobus sp. isolated from a deep-sea seamount.</title>
        <authorList>
            <person name="Zhang D.-C."/>
        </authorList>
    </citation>
    <scope>NUCLEOTIDE SEQUENCE [LARGE SCALE GENOMIC DNA]</scope>
    <source>
        <strain evidence="8 9">KN1116</strain>
    </source>
</reference>
<dbReference type="AlphaFoldDB" id="A0A9E5JQ94"/>
<feature type="binding site" evidence="5">
    <location>
        <position position="142"/>
    </location>
    <ligand>
        <name>AMP</name>
        <dbReference type="ChEBI" id="CHEBI:456215"/>
    </ligand>
</feature>
<dbReference type="OrthoDB" id="9805030at2"/>
<dbReference type="Gene3D" id="3.40.50.300">
    <property type="entry name" value="P-loop containing nucleotide triphosphate hydrolases"/>
    <property type="match status" value="1"/>
</dbReference>
<name>A0A9E5JQ94_9MICO</name>
<comment type="similarity">
    <text evidence="5 6">Belongs to the adenylate kinase family.</text>
</comment>
<dbReference type="PANTHER" id="PTHR23359">
    <property type="entry name" value="NUCLEOTIDE KINASE"/>
    <property type="match status" value="1"/>
</dbReference>
<comment type="subunit">
    <text evidence="5 7">Monomer.</text>
</comment>
<dbReference type="EC" id="2.7.4.3" evidence="5 7"/>
<dbReference type="NCBIfam" id="NF011100">
    <property type="entry name" value="PRK14527.1"/>
    <property type="match status" value="1"/>
</dbReference>
<feature type="binding site" evidence="5">
    <location>
        <position position="29"/>
    </location>
    <ligand>
        <name>AMP</name>
        <dbReference type="ChEBI" id="CHEBI:456215"/>
    </ligand>
</feature>
<dbReference type="InterPro" id="IPR000850">
    <property type="entry name" value="Adenylat/UMP-CMP_kin"/>
</dbReference>
<comment type="pathway">
    <text evidence="5">Purine metabolism; AMP biosynthesis via salvage pathway; AMP from ADP: step 1/1.</text>
</comment>
<dbReference type="Pfam" id="PF00406">
    <property type="entry name" value="ADK"/>
    <property type="match status" value="1"/>
</dbReference>
<evidence type="ECO:0000256" key="2">
    <source>
        <dbReference type="ARBA" id="ARBA00022727"/>
    </source>
</evidence>
<organism evidence="8 9">
    <name type="scientific">Microcella pacifica</name>
    <dbReference type="NCBI Taxonomy" id="2591847"/>
    <lineage>
        <taxon>Bacteria</taxon>
        <taxon>Bacillati</taxon>
        <taxon>Actinomycetota</taxon>
        <taxon>Actinomycetes</taxon>
        <taxon>Micrococcales</taxon>
        <taxon>Microbacteriaceae</taxon>
        <taxon>Microcella</taxon>
    </lineage>
</organism>
<dbReference type="GO" id="GO:0005524">
    <property type="term" value="F:ATP binding"/>
    <property type="evidence" value="ECO:0007669"/>
    <property type="project" value="UniProtKB-UniRule"/>
</dbReference>
<dbReference type="GO" id="GO:0004017">
    <property type="term" value="F:AMP kinase activity"/>
    <property type="evidence" value="ECO:0007669"/>
    <property type="project" value="UniProtKB-UniRule"/>
</dbReference>
<gene>
    <name evidence="5" type="primary">adk</name>
    <name evidence="8" type="ORF">FK219_010650</name>
</gene>
<evidence type="ECO:0000256" key="7">
    <source>
        <dbReference type="RuleBase" id="RU003331"/>
    </source>
</evidence>
<evidence type="ECO:0000256" key="1">
    <source>
        <dbReference type="ARBA" id="ARBA00022679"/>
    </source>
</evidence>
<accession>A0A9E5JQ94</accession>
<dbReference type="NCBIfam" id="NF011105">
    <property type="entry name" value="PRK14532.1"/>
    <property type="match status" value="1"/>
</dbReference>
<feature type="region of interest" description="NMP" evidence="5">
    <location>
        <begin position="28"/>
        <end position="57"/>
    </location>
</feature>
<feature type="binding site" evidence="5">
    <location>
        <begin position="8"/>
        <end position="13"/>
    </location>
    <ligand>
        <name>ATP</name>
        <dbReference type="ChEBI" id="CHEBI:30616"/>
    </ligand>
</feature>
<feature type="binding site" evidence="5">
    <location>
        <position position="131"/>
    </location>
    <ligand>
        <name>AMP</name>
        <dbReference type="ChEBI" id="CHEBI:456215"/>
    </ligand>
</feature>
<keyword evidence="9" id="KW-1185">Reference proteome</keyword>
<comment type="subcellular location">
    <subcellularLocation>
        <location evidence="5 7">Cytoplasm</location>
    </subcellularLocation>
</comment>
<dbReference type="HAMAP" id="MF_00235">
    <property type="entry name" value="Adenylate_kinase_Adk"/>
    <property type="match status" value="1"/>
</dbReference>
<feature type="binding site" evidence="5">
    <location>
        <position position="90"/>
    </location>
    <ligand>
        <name>AMP</name>
        <dbReference type="ChEBI" id="CHEBI:456215"/>
    </ligand>
</feature>
<protein>
    <recommendedName>
        <fullName evidence="5 7">Adenylate kinase</fullName>
        <shortName evidence="5">AK</shortName>
        <ecNumber evidence="5 7">2.7.4.3</ecNumber>
    </recommendedName>
    <alternativeName>
        <fullName evidence="5">ATP-AMP transphosphorylase</fullName>
    </alternativeName>
    <alternativeName>
        <fullName evidence="5">ATP:AMP phosphotransferase</fullName>
    </alternativeName>
    <alternativeName>
        <fullName evidence="5">Adenylate monophosphate kinase</fullName>
    </alternativeName>
</protein>
<dbReference type="PROSITE" id="PS00113">
    <property type="entry name" value="ADENYLATE_KINASE"/>
    <property type="match status" value="1"/>
</dbReference>
<dbReference type="GO" id="GO:0005737">
    <property type="term" value="C:cytoplasm"/>
    <property type="evidence" value="ECO:0007669"/>
    <property type="project" value="UniProtKB-SubCell"/>
</dbReference>
<evidence type="ECO:0000256" key="4">
    <source>
        <dbReference type="ARBA" id="ARBA00022777"/>
    </source>
</evidence>
<keyword evidence="2 5" id="KW-0545">Nucleotide biosynthesis</keyword>
<comment type="function">
    <text evidence="5">Catalyzes the reversible transfer of the terminal phosphate group between ATP and AMP. Plays an important role in cellular energy homeostasis and in adenine nucleotide metabolism.</text>
</comment>
<feature type="binding site" evidence="5">
    <location>
        <begin position="83"/>
        <end position="86"/>
    </location>
    <ligand>
        <name>AMP</name>
        <dbReference type="ChEBI" id="CHEBI:456215"/>
    </ligand>
</feature>
<keyword evidence="5" id="KW-0963">Cytoplasm</keyword>
<sequence>MLLIGPPGAGKGTQAHALSDALGVPAISTGDIFRDNVRNETELGRQAKAYMDAGDNVPDSLTNDLVRDRLGQDDCAGGFLLDGYPRTTDQVRALDEFLAGQGASMDAVIELVADPDVVVERLRKRALDQGRADDDESVVRHRLTVYREQTAPLIDVYAQRGLLSQVDGIGEIDQVTERIRSALAERGIRVPA</sequence>
<dbReference type="NCBIfam" id="NF011104">
    <property type="entry name" value="PRK14531.1"/>
    <property type="match status" value="1"/>
</dbReference>